<dbReference type="Proteomes" id="UP000326452">
    <property type="component" value="Unassembled WGS sequence"/>
</dbReference>
<organism evidence="1 2">
    <name type="scientific">Pseudomonas fluorescens</name>
    <dbReference type="NCBI Taxonomy" id="294"/>
    <lineage>
        <taxon>Bacteria</taxon>
        <taxon>Pseudomonadati</taxon>
        <taxon>Pseudomonadota</taxon>
        <taxon>Gammaproteobacteria</taxon>
        <taxon>Pseudomonadales</taxon>
        <taxon>Pseudomonadaceae</taxon>
        <taxon>Pseudomonas</taxon>
    </lineage>
</organism>
<dbReference type="RefSeq" id="WP_263596720.1">
    <property type="nucleotide sequence ID" value="NZ_CABVJC010000002.1"/>
</dbReference>
<dbReference type="EMBL" id="CABVJC010000002">
    <property type="protein sequence ID" value="VVP91764.1"/>
    <property type="molecule type" value="Genomic_DNA"/>
</dbReference>
<accession>A0A5E7T0D3</accession>
<evidence type="ECO:0000313" key="1">
    <source>
        <dbReference type="EMBL" id="VVP91764.1"/>
    </source>
</evidence>
<evidence type="ECO:0008006" key="3">
    <source>
        <dbReference type="Google" id="ProtNLM"/>
    </source>
</evidence>
<evidence type="ECO:0000313" key="2">
    <source>
        <dbReference type="Proteomes" id="UP000326452"/>
    </source>
</evidence>
<name>A0A5E7T0D3_PSEFL</name>
<gene>
    <name evidence="1" type="ORF">PS941_01755</name>
</gene>
<protein>
    <recommendedName>
        <fullName evidence="3">Alcohol dehydrogenase</fullName>
    </recommendedName>
</protein>
<sequence>MKALVLKQSGRPHIDSTFSIEQFDTAYAWLESRQASGTVIFRL</sequence>
<proteinExistence type="predicted"/>
<dbReference type="AlphaFoldDB" id="A0A5E7T0D3"/>
<reference evidence="1 2" key="1">
    <citation type="submission" date="2019-09" db="EMBL/GenBank/DDBJ databases">
        <authorList>
            <person name="Chandra G."/>
            <person name="Truman W A."/>
        </authorList>
    </citation>
    <scope>NUCLEOTIDE SEQUENCE [LARGE SCALE GENOMIC DNA]</scope>
    <source>
        <strain evidence="1">PS941</strain>
    </source>
</reference>